<dbReference type="GO" id="GO:0005886">
    <property type="term" value="C:plasma membrane"/>
    <property type="evidence" value="ECO:0007669"/>
    <property type="project" value="UniProtKB-SubCell"/>
</dbReference>
<dbReference type="GO" id="GO:0008495">
    <property type="term" value="F:protoheme IX farnesyltransferase activity"/>
    <property type="evidence" value="ECO:0007669"/>
    <property type="project" value="UniProtKB-UniRule"/>
</dbReference>
<feature type="transmembrane region" description="Helical" evidence="8">
    <location>
        <begin position="166"/>
        <end position="190"/>
    </location>
</feature>
<dbReference type="InterPro" id="IPR044878">
    <property type="entry name" value="UbiA_sf"/>
</dbReference>
<dbReference type="Gene3D" id="1.10.357.140">
    <property type="entry name" value="UbiA prenyltransferase"/>
    <property type="match status" value="1"/>
</dbReference>
<dbReference type="GO" id="GO:0048034">
    <property type="term" value="P:heme O biosynthetic process"/>
    <property type="evidence" value="ECO:0007669"/>
    <property type="project" value="UniProtKB-UniRule"/>
</dbReference>
<evidence type="ECO:0000256" key="6">
    <source>
        <dbReference type="ARBA" id="ARBA00023136"/>
    </source>
</evidence>
<feature type="transmembrane region" description="Helical" evidence="8">
    <location>
        <begin position="274"/>
        <end position="300"/>
    </location>
</feature>
<dbReference type="RefSeq" id="WP_199021893.1">
    <property type="nucleotide sequence ID" value="NZ_JAELUP010000117.1"/>
</dbReference>
<dbReference type="EMBL" id="JAELUP010000117">
    <property type="protein sequence ID" value="MBJ6364306.1"/>
    <property type="molecule type" value="Genomic_DNA"/>
</dbReference>
<comment type="caution">
    <text evidence="9">The sequence shown here is derived from an EMBL/GenBank/DDBJ whole genome shotgun (WGS) entry which is preliminary data.</text>
</comment>
<evidence type="ECO:0000256" key="3">
    <source>
        <dbReference type="ARBA" id="ARBA00022692"/>
    </source>
</evidence>
<dbReference type="EC" id="2.5.1.141" evidence="8"/>
<dbReference type="NCBIfam" id="TIGR01473">
    <property type="entry name" value="cyoE_ctaB"/>
    <property type="match status" value="1"/>
</dbReference>
<comment type="function">
    <text evidence="8">Converts heme B (protoheme IX) to heme O by substitution of the vinyl group on carbon 2 of heme B porphyrin ring with a hydroxyethyl farnesyl side group.</text>
</comment>
<dbReference type="CDD" id="cd13957">
    <property type="entry name" value="PT_UbiA_Cox10"/>
    <property type="match status" value="1"/>
</dbReference>
<dbReference type="PANTHER" id="PTHR43448">
    <property type="entry name" value="PROTOHEME IX FARNESYLTRANSFERASE, MITOCHONDRIAL"/>
    <property type="match status" value="1"/>
</dbReference>
<evidence type="ECO:0000256" key="8">
    <source>
        <dbReference type="HAMAP-Rule" id="MF_00154"/>
    </source>
</evidence>
<keyword evidence="2 8" id="KW-0808">Transferase</keyword>
<comment type="miscellaneous">
    <text evidence="8">Carbon 2 of the heme B porphyrin ring is defined according to the Fischer nomenclature.</text>
</comment>
<feature type="transmembrane region" description="Helical" evidence="8">
    <location>
        <begin position="229"/>
        <end position="262"/>
    </location>
</feature>
<dbReference type="PANTHER" id="PTHR43448:SF2">
    <property type="entry name" value="PROTOHEME IX FARNESYLTRANSFERASE, MITOCHONDRIAL"/>
    <property type="match status" value="1"/>
</dbReference>
<keyword evidence="4 8" id="KW-1133">Transmembrane helix</keyword>
<dbReference type="Proteomes" id="UP000640274">
    <property type="component" value="Unassembled WGS sequence"/>
</dbReference>
<keyword evidence="3 8" id="KW-0812">Transmembrane</keyword>
<gene>
    <name evidence="8" type="primary">ctaB</name>
    <name evidence="9" type="ORF">JFN88_24110</name>
</gene>
<keyword evidence="8" id="KW-1003">Cell membrane</keyword>
<keyword evidence="10" id="KW-1185">Reference proteome</keyword>
<dbReference type="Pfam" id="PF01040">
    <property type="entry name" value="UbiA"/>
    <property type="match status" value="1"/>
</dbReference>
<dbReference type="HAMAP" id="MF_00154">
    <property type="entry name" value="CyoE_CtaB"/>
    <property type="match status" value="1"/>
</dbReference>
<keyword evidence="6 8" id="KW-0472">Membrane</keyword>
<organism evidence="9 10">
    <name type="scientific">Paenibacillus roseus</name>
    <dbReference type="NCBI Taxonomy" id="2798579"/>
    <lineage>
        <taxon>Bacteria</taxon>
        <taxon>Bacillati</taxon>
        <taxon>Bacillota</taxon>
        <taxon>Bacilli</taxon>
        <taxon>Bacillales</taxon>
        <taxon>Paenibacillaceae</taxon>
        <taxon>Paenibacillus</taxon>
    </lineage>
</organism>
<evidence type="ECO:0000256" key="4">
    <source>
        <dbReference type="ARBA" id="ARBA00022989"/>
    </source>
</evidence>
<feature type="transmembrane region" description="Helical" evidence="8">
    <location>
        <begin position="100"/>
        <end position="121"/>
    </location>
</feature>
<dbReference type="InterPro" id="IPR006369">
    <property type="entry name" value="Protohaem_IX_farnesylTrfase"/>
</dbReference>
<feature type="transmembrane region" description="Helical" evidence="8">
    <location>
        <begin position="127"/>
        <end position="145"/>
    </location>
</feature>
<dbReference type="InterPro" id="IPR000537">
    <property type="entry name" value="UbiA_prenyltransferase"/>
</dbReference>
<accession>A0A934J3Y3</accession>
<protein>
    <recommendedName>
        <fullName evidence="8">Protoheme IX farnesyltransferase</fullName>
        <ecNumber evidence="8">2.5.1.141</ecNumber>
    </recommendedName>
    <alternativeName>
        <fullName evidence="8">Heme B farnesyltransferase</fullName>
    </alternativeName>
    <alternativeName>
        <fullName evidence="8">Heme O synthase</fullName>
    </alternativeName>
</protein>
<evidence type="ECO:0000313" key="10">
    <source>
        <dbReference type="Proteomes" id="UP000640274"/>
    </source>
</evidence>
<comment type="catalytic activity">
    <reaction evidence="7 8">
        <text>heme b + (2E,6E)-farnesyl diphosphate + H2O = Fe(II)-heme o + diphosphate</text>
        <dbReference type="Rhea" id="RHEA:28070"/>
        <dbReference type="ChEBI" id="CHEBI:15377"/>
        <dbReference type="ChEBI" id="CHEBI:33019"/>
        <dbReference type="ChEBI" id="CHEBI:60344"/>
        <dbReference type="ChEBI" id="CHEBI:60530"/>
        <dbReference type="ChEBI" id="CHEBI:175763"/>
        <dbReference type="EC" id="2.5.1.141"/>
    </reaction>
</comment>
<name>A0A934J3Y3_9BACL</name>
<evidence type="ECO:0000313" key="9">
    <source>
        <dbReference type="EMBL" id="MBJ6364306.1"/>
    </source>
</evidence>
<dbReference type="AlphaFoldDB" id="A0A934J3Y3"/>
<evidence type="ECO:0000256" key="5">
    <source>
        <dbReference type="ARBA" id="ARBA00023133"/>
    </source>
</evidence>
<comment type="subcellular location">
    <subcellularLocation>
        <location evidence="8">Cell membrane</location>
        <topology evidence="8">Multi-pass membrane protein</topology>
    </subcellularLocation>
    <subcellularLocation>
        <location evidence="1">Membrane</location>
        <topology evidence="1">Multi-pass membrane protein</topology>
    </subcellularLocation>
</comment>
<feature type="transmembrane region" description="Helical" evidence="8">
    <location>
        <begin position="27"/>
        <end position="46"/>
    </location>
</feature>
<reference evidence="9" key="1">
    <citation type="submission" date="2020-12" db="EMBL/GenBank/DDBJ databases">
        <authorList>
            <person name="Huq M.A."/>
        </authorList>
    </citation>
    <scope>NUCLEOTIDE SEQUENCE</scope>
    <source>
        <strain evidence="9">MAHUQ-46</strain>
    </source>
</reference>
<comment type="similarity">
    <text evidence="8">Belongs to the UbiA prenyltransferase family. Protoheme IX farnesyltransferase subfamily.</text>
</comment>
<sequence>MSEARSISLAHESQSWSRILGETIKTGIIRSNLVVMFAGLSVALYTNQISPLEKIPEIILAILGSSLVIGAAGTLNNVYDRDIDSIMDRVKNRPTVTGAITLAQALWLGGGMSVLGLVLLWLASPLAALFGFLGLFAYAVAYTMWSKRHTIYNTEIGSLSGAMPPLIGWAAITSDFNMGALGLFVVMLLWQMPHFYAIAIRRHDEYKAAGIPMLPVVKGFRRTYLQTNFYLVALIASSFLFMSLSVWVVAIALVLSIAWLVISIVGSKRMQPEKWATTLFIFSLNHVTVLFTVIILYSIIGSFL</sequence>
<keyword evidence="5 8" id="KW-0350">Heme biosynthesis</keyword>
<evidence type="ECO:0000256" key="1">
    <source>
        <dbReference type="ARBA" id="ARBA00004141"/>
    </source>
</evidence>
<feature type="transmembrane region" description="Helical" evidence="8">
    <location>
        <begin position="58"/>
        <end position="79"/>
    </location>
</feature>
<comment type="subunit">
    <text evidence="8">Interacts with CtaA.</text>
</comment>
<comment type="pathway">
    <text evidence="8">Porphyrin-containing compound metabolism; heme O biosynthesis; heme O from protoheme: step 1/1.</text>
</comment>
<proteinExistence type="inferred from homology"/>
<evidence type="ECO:0000256" key="2">
    <source>
        <dbReference type="ARBA" id="ARBA00022679"/>
    </source>
</evidence>
<evidence type="ECO:0000256" key="7">
    <source>
        <dbReference type="ARBA" id="ARBA00047690"/>
    </source>
</evidence>